<dbReference type="Proteomes" id="UP000218209">
    <property type="component" value="Unassembled WGS sequence"/>
</dbReference>
<dbReference type="InterPro" id="IPR027417">
    <property type="entry name" value="P-loop_NTPase"/>
</dbReference>
<dbReference type="CDD" id="cd02035">
    <property type="entry name" value="ArsA"/>
    <property type="match status" value="2"/>
</dbReference>
<dbReference type="GO" id="GO:0071816">
    <property type="term" value="P:tail-anchored membrane protein insertion into ER membrane"/>
    <property type="evidence" value="ECO:0007669"/>
    <property type="project" value="TreeGrafter"/>
</dbReference>
<keyword evidence="3" id="KW-1185">Reference proteome</keyword>
<dbReference type="SUPFAM" id="SSF52540">
    <property type="entry name" value="P-loop containing nucleoside triphosphate hydrolases"/>
    <property type="match status" value="2"/>
</dbReference>
<feature type="domain" description="ArsA/GET3 Anion-transporting ATPase-like" evidence="1">
    <location>
        <begin position="108"/>
        <end position="464"/>
    </location>
</feature>
<accession>A0A1X6PKT4</accession>
<dbReference type="InterPro" id="IPR016300">
    <property type="entry name" value="ATPase_ArsA/GET3"/>
</dbReference>
<dbReference type="AlphaFoldDB" id="A0A1X6PKT4"/>
<dbReference type="EMBL" id="KV918762">
    <property type="protein sequence ID" value="OSX81440.1"/>
    <property type="molecule type" value="Genomic_DNA"/>
</dbReference>
<dbReference type="InterPro" id="IPR025723">
    <property type="entry name" value="ArsA/GET3_ATPase-like"/>
</dbReference>
<protein>
    <recommendedName>
        <fullName evidence="1">ArsA/GET3 Anion-transporting ATPase-like domain-containing protein</fullName>
    </recommendedName>
</protein>
<dbReference type="Pfam" id="PF02374">
    <property type="entry name" value="ArsA_ATPase"/>
    <property type="match status" value="2"/>
</dbReference>
<dbReference type="GO" id="GO:0016887">
    <property type="term" value="F:ATP hydrolysis activity"/>
    <property type="evidence" value="ECO:0007669"/>
    <property type="project" value="InterPro"/>
</dbReference>
<evidence type="ECO:0000259" key="1">
    <source>
        <dbReference type="Pfam" id="PF02374"/>
    </source>
</evidence>
<proteinExistence type="predicted"/>
<sequence length="852" mass="88156">MASPPLPSTPAGASASATAFVVGAGSRLPTTTIPPLPAVTGVPPPRRSAFLAPHPRLAAAAARCRCRFHPPTPIASVVEASDGGASAPATASASAPLRKLLDDRHTRRYIFVGGKGGVGKTSTAAALAVRCADEGLRTLVLSTDPAHSLGDALAVDLTSGKVTPVVPGLDALESDTADAVAEFKAILQTVKGGTSEDGEASAKDGADGKVTKEGGGGNSAFLGKLGKQLGLSEFGEVLDTIPPGADEFVALTKVLRLVEAPDAKVHYDRVIIDTAPTGHTLRLLSFPDFLDAFLAKAVALRSRLDGASSLLSATGNLSSILNTVAGGSGGSTPSKKDVQRATAVAAERVAAYREQMAELSDLFRDPARSEFVVVSIPTELSVAESRRLVDALWSEGIWVRNLVANQIVPADREASYVKRLTTGQEVQIQRIRDSEALGSLHLTQVPRFDTEVRGVYGLRALSTVAYPDDQLGDRWGDLFDATVSSGSNPEEEPAAPSVLDDAEADASGLGAAARFVFVGGKGGVGKTSCAAAMGVKLADAGIRTLVLSTDPAHSLGDALTMDLSGGKPLAVDATNNLLYAMEIDTAAAVSQFRSVIQSLATGTGGGVGGDLARKLGVGEFADILDNTPPGVDELVALVQVIDLVRTGGFDRVVIDTAPTGHTLRLLAFPEFIDAFLGRVLRLKARLDGAINKVKGLFGGGKKGEEAADASLTSASAAVDRFRRNMTALRAVIQDQEATQFAVVTIPTALAVAESERLVAALRTDHVAVANVIVNLVLPANAAEPFVRRLVKGQTGCLEKLRTAVKEKGVAVTQVPYFDVEVRGEFGLRAMGEVMFSDAQGEATGGHGTDVGA</sequence>
<dbReference type="OrthoDB" id="1770at2759"/>
<dbReference type="NCBIfam" id="TIGR00345">
    <property type="entry name" value="GET3_arsA_TRC40"/>
    <property type="match status" value="2"/>
</dbReference>
<gene>
    <name evidence="2" type="ORF">BU14_0021s0045</name>
</gene>
<reference evidence="2 3" key="1">
    <citation type="submission" date="2017-03" db="EMBL/GenBank/DDBJ databases">
        <title>WGS assembly of Porphyra umbilicalis.</title>
        <authorList>
            <person name="Brawley S.H."/>
            <person name="Blouin N.A."/>
            <person name="Ficko-Blean E."/>
            <person name="Wheeler G.L."/>
            <person name="Lohr M."/>
            <person name="Goodson H.V."/>
            <person name="Jenkins J.W."/>
            <person name="Blaby-Haas C.E."/>
            <person name="Helliwell K.E."/>
            <person name="Chan C."/>
            <person name="Marriage T."/>
            <person name="Bhattacharya D."/>
            <person name="Klein A.S."/>
            <person name="Badis Y."/>
            <person name="Brodie J."/>
            <person name="Cao Y."/>
            <person name="Collen J."/>
            <person name="Dittami S.M."/>
            <person name="Gachon C.M."/>
            <person name="Green B.R."/>
            <person name="Karpowicz S."/>
            <person name="Kim J.W."/>
            <person name="Kudahl U."/>
            <person name="Lin S."/>
            <person name="Michel G."/>
            <person name="Mittag M."/>
            <person name="Olson B.J."/>
            <person name="Pangilinan J."/>
            <person name="Peng Y."/>
            <person name="Qiu H."/>
            <person name="Shu S."/>
            <person name="Singer J.T."/>
            <person name="Smith A.G."/>
            <person name="Sprecher B.N."/>
            <person name="Wagner V."/>
            <person name="Wang W."/>
            <person name="Wang Z.-Y."/>
            <person name="Yan J."/>
            <person name="Yarish C."/>
            <person name="Zoeuner-Riek S."/>
            <person name="Zhuang Y."/>
            <person name="Zou Y."/>
            <person name="Lindquist E.A."/>
            <person name="Grimwood J."/>
            <person name="Barry K."/>
            <person name="Rokhsar D.S."/>
            <person name="Schmutz J."/>
            <person name="Stiller J.W."/>
            <person name="Grossman A.R."/>
            <person name="Prochnik S.E."/>
        </authorList>
    </citation>
    <scope>NUCLEOTIDE SEQUENCE [LARGE SCALE GENOMIC DNA]</scope>
    <source>
        <strain evidence="2">4086291</strain>
    </source>
</reference>
<feature type="domain" description="ArsA/GET3 Anion-transporting ATPase-like" evidence="1">
    <location>
        <begin position="514"/>
        <end position="834"/>
    </location>
</feature>
<dbReference type="GO" id="GO:0043529">
    <property type="term" value="C:GET complex"/>
    <property type="evidence" value="ECO:0007669"/>
    <property type="project" value="TreeGrafter"/>
</dbReference>
<dbReference type="PANTHER" id="PTHR10803:SF0">
    <property type="entry name" value="ATPASE GET3B"/>
    <property type="match status" value="1"/>
</dbReference>
<organism evidence="2 3">
    <name type="scientific">Porphyra umbilicalis</name>
    <name type="common">Purple laver</name>
    <name type="synonym">Red alga</name>
    <dbReference type="NCBI Taxonomy" id="2786"/>
    <lineage>
        <taxon>Eukaryota</taxon>
        <taxon>Rhodophyta</taxon>
        <taxon>Bangiophyceae</taxon>
        <taxon>Bangiales</taxon>
        <taxon>Bangiaceae</taxon>
        <taxon>Porphyra</taxon>
    </lineage>
</organism>
<dbReference type="Gene3D" id="3.40.50.300">
    <property type="entry name" value="P-loop containing nucleotide triphosphate hydrolases"/>
    <property type="match status" value="2"/>
</dbReference>
<evidence type="ECO:0000313" key="3">
    <source>
        <dbReference type="Proteomes" id="UP000218209"/>
    </source>
</evidence>
<dbReference type="PANTHER" id="PTHR10803">
    <property type="entry name" value="ARSENICAL PUMP-DRIVING ATPASE ARSENITE-TRANSLOCATING ATPASE"/>
    <property type="match status" value="1"/>
</dbReference>
<evidence type="ECO:0000313" key="2">
    <source>
        <dbReference type="EMBL" id="OSX81440.1"/>
    </source>
</evidence>
<name>A0A1X6PKT4_PORUM</name>
<dbReference type="GO" id="GO:0005524">
    <property type="term" value="F:ATP binding"/>
    <property type="evidence" value="ECO:0007669"/>
    <property type="project" value="InterPro"/>
</dbReference>